<keyword evidence="11" id="KW-1185">Reference proteome</keyword>
<dbReference type="EC" id="2.7.11.1" evidence="1"/>
<dbReference type="SUPFAM" id="SSF56112">
    <property type="entry name" value="Protein kinase-like (PK-like)"/>
    <property type="match status" value="1"/>
</dbReference>
<gene>
    <name evidence="10" type="ordered locus">Belba_1797</name>
</gene>
<dbReference type="Pfam" id="PF00069">
    <property type="entry name" value="Pkinase"/>
    <property type="match status" value="1"/>
</dbReference>
<evidence type="ECO:0000313" key="10">
    <source>
        <dbReference type="EMBL" id="AFL84394.1"/>
    </source>
</evidence>
<evidence type="ECO:0000256" key="3">
    <source>
        <dbReference type="ARBA" id="ARBA00022679"/>
    </source>
</evidence>
<dbReference type="AlphaFoldDB" id="I3Z576"/>
<name>I3Z576_BELBD</name>
<keyword evidence="2" id="KW-0723">Serine/threonine-protein kinase</keyword>
<dbReference type="PANTHER" id="PTHR24361:SF433">
    <property type="entry name" value="PROTEIN KINASE DOMAIN-CONTAINING PROTEIN"/>
    <property type="match status" value="1"/>
</dbReference>
<evidence type="ECO:0000313" key="11">
    <source>
        <dbReference type="Proteomes" id="UP000006050"/>
    </source>
</evidence>
<dbReference type="PIRSF" id="PIRSF000654">
    <property type="entry name" value="Integrin-linked_kinase"/>
    <property type="match status" value="1"/>
</dbReference>
<dbReference type="RefSeq" id="WP_014772374.1">
    <property type="nucleotide sequence ID" value="NC_018010.1"/>
</dbReference>
<dbReference type="PANTHER" id="PTHR24361">
    <property type="entry name" value="MITOGEN-ACTIVATED KINASE KINASE KINASE"/>
    <property type="match status" value="1"/>
</dbReference>
<dbReference type="Proteomes" id="UP000006050">
    <property type="component" value="Chromosome"/>
</dbReference>
<evidence type="ECO:0000256" key="2">
    <source>
        <dbReference type="ARBA" id="ARBA00022527"/>
    </source>
</evidence>
<dbReference type="SMART" id="SM00220">
    <property type="entry name" value="S_TKc"/>
    <property type="match status" value="1"/>
</dbReference>
<dbReference type="GO" id="GO:0005737">
    <property type="term" value="C:cytoplasm"/>
    <property type="evidence" value="ECO:0007669"/>
    <property type="project" value="TreeGrafter"/>
</dbReference>
<dbReference type="PROSITE" id="PS50011">
    <property type="entry name" value="PROTEIN_KINASE_DOM"/>
    <property type="match status" value="1"/>
</dbReference>
<evidence type="ECO:0000256" key="8">
    <source>
        <dbReference type="ARBA" id="ARBA00048679"/>
    </source>
</evidence>
<dbReference type="InterPro" id="IPR053235">
    <property type="entry name" value="Ser_Thr_kinase"/>
</dbReference>
<dbReference type="GO" id="GO:0005524">
    <property type="term" value="F:ATP binding"/>
    <property type="evidence" value="ECO:0007669"/>
    <property type="project" value="UniProtKB-KW"/>
</dbReference>
<evidence type="ECO:0000256" key="7">
    <source>
        <dbReference type="ARBA" id="ARBA00047899"/>
    </source>
</evidence>
<dbReference type="PROSITE" id="PS00108">
    <property type="entry name" value="PROTEIN_KINASE_ST"/>
    <property type="match status" value="1"/>
</dbReference>
<dbReference type="EMBL" id="CP003281">
    <property type="protein sequence ID" value="AFL84394.1"/>
    <property type="molecule type" value="Genomic_DNA"/>
</dbReference>
<dbReference type="InterPro" id="IPR000719">
    <property type="entry name" value="Prot_kinase_dom"/>
</dbReference>
<accession>I3Z576</accession>
<dbReference type="InterPro" id="IPR008271">
    <property type="entry name" value="Ser/Thr_kinase_AS"/>
</dbReference>
<evidence type="ECO:0000256" key="1">
    <source>
        <dbReference type="ARBA" id="ARBA00012513"/>
    </source>
</evidence>
<dbReference type="eggNOG" id="COG0515">
    <property type="taxonomic scope" value="Bacteria"/>
</dbReference>
<protein>
    <recommendedName>
        <fullName evidence="1">non-specific serine/threonine protein kinase</fullName>
        <ecNumber evidence="1">2.7.11.1</ecNumber>
    </recommendedName>
</protein>
<evidence type="ECO:0000256" key="4">
    <source>
        <dbReference type="ARBA" id="ARBA00022741"/>
    </source>
</evidence>
<comment type="catalytic activity">
    <reaction evidence="7">
        <text>L-threonyl-[protein] + ATP = O-phospho-L-threonyl-[protein] + ADP + H(+)</text>
        <dbReference type="Rhea" id="RHEA:46608"/>
        <dbReference type="Rhea" id="RHEA-COMP:11060"/>
        <dbReference type="Rhea" id="RHEA-COMP:11605"/>
        <dbReference type="ChEBI" id="CHEBI:15378"/>
        <dbReference type="ChEBI" id="CHEBI:30013"/>
        <dbReference type="ChEBI" id="CHEBI:30616"/>
        <dbReference type="ChEBI" id="CHEBI:61977"/>
        <dbReference type="ChEBI" id="CHEBI:456216"/>
        <dbReference type="EC" id="2.7.11.1"/>
    </reaction>
</comment>
<keyword evidence="6" id="KW-0067">ATP-binding</keyword>
<dbReference type="HOGENOM" id="CLU_000288_63_23_10"/>
<feature type="domain" description="Protein kinase" evidence="9">
    <location>
        <begin position="1"/>
        <end position="233"/>
    </location>
</feature>
<proteinExistence type="predicted"/>
<dbReference type="Gene3D" id="1.10.510.10">
    <property type="entry name" value="Transferase(Phosphotransferase) domain 1"/>
    <property type="match status" value="1"/>
</dbReference>
<reference evidence="11" key="1">
    <citation type="submission" date="2012-06" db="EMBL/GenBank/DDBJ databases">
        <title>The complete genome of Belliella baltica DSM 15883.</title>
        <authorList>
            <person name="Lucas S."/>
            <person name="Copeland A."/>
            <person name="Lapidus A."/>
            <person name="Goodwin L."/>
            <person name="Pitluck S."/>
            <person name="Peters L."/>
            <person name="Mikhailova N."/>
            <person name="Davenport K."/>
            <person name="Kyrpides N."/>
            <person name="Mavromatis K."/>
            <person name="Pagani I."/>
            <person name="Ivanova N."/>
            <person name="Ovchinnikova G."/>
            <person name="Zeytun A."/>
            <person name="Detter J.C."/>
            <person name="Han C."/>
            <person name="Land M."/>
            <person name="Hauser L."/>
            <person name="Markowitz V."/>
            <person name="Cheng J.-F."/>
            <person name="Hugenholtz P."/>
            <person name="Woyke T."/>
            <person name="Wu D."/>
            <person name="Tindall B."/>
            <person name="Pomrenke H."/>
            <person name="Brambilla E."/>
            <person name="Klenk H.-P."/>
            <person name="Eisen J.A."/>
        </authorList>
    </citation>
    <scope>NUCLEOTIDE SEQUENCE [LARGE SCALE GENOMIC DNA]</scope>
    <source>
        <strain evidence="11">DSM 15883 / CIP 108006 / LMG 21964 / BA134</strain>
    </source>
</reference>
<sequence>MKKNIKKLISEDQLKAIEKSIIDIILDLDHPNINPIEKLQLNTSEIEAFSITPFCNLTSLNEFIDKYPVSLEMVNVLIMDTLTGLSYLHSKKLVHSDLKLSNILMHKVGKKITFKLGDLLTLKRENTVLKIKGGFYTPEIIAPEVYESGMVTSKMDIWSFGVLLYILFTKKYPFGDRRNIPVSKIKENIKSKCIIGTPLVSVMEPYNHFIELCLSKKPSERPTAKDLLKMIEQ</sequence>
<evidence type="ECO:0000256" key="5">
    <source>
        <dbReference type="ARBA" id="ARBA00022777"/>
    </source>
</evidence>
<keyword evidence="3" id="KW-0808">Transferase</keyword>
<evidence type="ECO:0000259" key="9">
    <source>
        <dbReference type="PROSITE" id="PS50011"/>
    </source>
</evidence>
<organism evidence="10 11">
    <name type="scientific">Belliella baltica (strain DSM 15883 / CIP 108006 / LMG 21964 / BA134)</name>
    <dbReference type="NCBI Taxonomy" id="866536"/>
    <lineage>
        <taxon>Bacteria</taxon>
        <taxon>Pseudomonadati</taxon>
        <taxon>Bacteroidota</taxon>
        <taxon>Cytophagia</taxon>
        <taxon>Cytophagales</taxon>
        <taxon>Cyclobacteriaceae</taxon>
        <taxon>Belliella</taxon>
    </lineage>
</organism>
<dbReference type="STRING" id="866536.Belba_1797"/>
<dbReference type="GO" id="GO:0004674">
    <property type="term" value="F:protein serine/threonine kinase activity"/>
    <property type="evidence" value="ECO:0007669"/>
    <property type="project" value="UniProtKB-KW"/>
</dbReference>
<dbReference type="OrthoDB" id="9813021at2"/>
<dbReference type="KEGG" id="bbd:Belba_1797"/>
<comment type="catalytic activity">
    <reaction evidence="8">
        <text>L-seryl-[protein] + ATP = O-phospho-L-seryl-[protein] + ADP + H(+)</text>
        <dbReference type="Rhea" id="RHEA:17989"/>
        <dbReference type="Rhea" id="RHEA-COMP:9863"/>
        <dbReference type="Rhea" id="RHEA-COMP:11604"/>
        <dbReference type="ChEBI" id="CHEBI:15378"/>
        <dbReference type="ChEBI" id="CHEBI:29999"/>
        <dbReference type="ChEBI" id="CHEBI:30616"/>
        <dbReference type="ChEBI" id="CHEBI:83421"/>
        <dbReference type="ChEBI" id="CHEBI:456216"/>
        <dbReference type="EC" id="2.7.11.1"/>
    </reaction>
</comment>
<dbReference type="CDD" id="cd00180">
    <property type="entry name" value="PKc"/>
    <property type="match status" value="1"/>
</dbReference>
<dbReference type="InterPro" id="IPR011009">
    <property type="entry name" value="Kinase-like_dom_sf"/>
</dbReference>
<evidence type="ECO:0000256" key="6">
    <source>
        <dbReference type="ARBA" id="ARBA00022840"/>
    </source>
</evidence>
<keyword evidence="4" id="KW-0547">Nucleotide-binding</keyword>
<keyword evidence="5 10" id="KW-0418">Kinase</keyword>